<proteinExistence type="predicted"/>
<reference evidence="1" key="1">
    <citation type="submission" date="2015-07" db="EMBL/GenBank/DDBJ databases">
        <title>MeaNS - Measles Nucleotide Surveillance Program.</title>
        <authorList>
            <person name="Tran T."/>
            <person name="Druce J."/>
        </authorList>
    </citation>
    <scope>NUCLEOTIDE SEQUENCE</scope>
    <source>
        <strain evidence="1">UCB-OBI-ISO-001</strain>
        <tissue evidence="1">Gonad</tissue>
    </source>
</reference>
<name>A0A0L8FT54_OCTBM</name>
<dbReference type="EMBL" id="KQ426760">
    <property type="protein sequence ID" value="KOF67864.1"/>
    <property type="molecule type" value="Genomic_DNA"/>
</dbReference>
<accession>A0A0L8FT54</accession>
<dbReference type="AlphaFoldDB" id="A0A0L8FT54"/>
<protein>
    <submittedName>
        <fullName evidence="1">Uncharacterized protein</fullName>
    </submittedName>
</protein>
<gene>
    <name evidence="1" type="ORF">OCBIM_22008757mg</name>
</gene>
<evidence type="ECO:0000313" key="1">
    <source>
        <dbReference type="EMBL" id="KOF67864.1"/>
    </source>
</evidence>
<sequence length="50" mass="5723">MALISWTSFHDKNMKGSCFYALTSSFMPWTSDCAPRSLITRKKNCKLSQC</sequence>
<organism evidence="1">
    <name type="scientific">Octopus bimaculoides</name>
    <name type="common">California two-spotted octopus</name>
    <dbReference type="NCBI Taxonomy" id="37653"/>
    <lineage>
        <taxon>Eukaryota</taxon>
        <taxon>Metazoa</taxon>
        <taxon>Spiralia</taxon>
        <taxon>Lophotrochozoa</taxon>
        <taxon>Mollusca</taxon>
        <taxon>Cephalopoda</taxon>
        <taxon>Coleoidea</taxon>
        <taxon>Octopodiformes</taxon>
        <taxon>Octopoda</taxon>
        <taxon>Incirrata</taxon>
        <taxon>Octopodidae</taxon>
        <taxon>Octopus</taxon>
    </lineage>
</organism>